<reference evidence="1" key="1">
    <citation type="submission" date="2018-12" db="EMBL/GenBank/DDBJ databases">
        <authorList>
            <consortium name="Pathogen Informatics"/>
        </authorList>
    </citation>
    <scope>NUCLEOTIDE SEQUENCE [LARGE SCALE GENOMIC DNA]</scope>
    <source>
        <strain evidence="1">NCTC10643</strain>
    </source>
</reference>
<dbReference type="EMBL" id="LR134495">
    <property type="protein sequence ID" value="VEI75726.1"/>
    <property type="molecule type" value="Genomic_DNA"/>
</dbReference>
<dbReference type="GO" id="GO:0003677">
    <property type="term" value="F:DNA binding"/>
    <property type="evidence" value="ECO:0007669"/>
    <property type="project" value="InterPro"/>
</dbReference>
<dbReference type="PANTHER" id="PTHR33988:SF2">
    <property type="entry name" value="ENDORIBONUCLEASE MAZF"/>
    <property type="match status" value="1"/>
</dbReference>
<dbReference type="Gene3D" id="2.30.30.110">
    <property type="match status" value="1"/>
</dbReference>
<dbReference type="GO" id="GO:0016075">
    <property type="term" value="P:rRNA catabolic process"/>
    <property type="evidence" value="ECO:0007669"/>
    <property type="project" value="TreeGrafter"/>
</dbReference>
<name>A0A448T6U8_MANHA</name>
<evidence type="ECO:0000313" key="1">
    <source>
        <dbReference type="EMBL" id="VEI75726.1"/>
    </source>
</evidence>
<dbReference type="InterPro" id="IPR003477">
    <property type="entry name" value="PemK-like"/>
</dbReference>
<dbReference type="Proteomes" id="UP000271188">
    <property type="component" value="Chromosome"/>
</dbReference>
<gene>
    <name evidence="1" type="primary">pemK</name>
    <name evidence="1" type="ORF">NCTC10643_00594</name>
</gene>
<dbReference type="InterPro" id="IPR011067">
    <property type="entry name" value="Plasmid_toxin/cell-grow_inhib"/>
</dbReference>
<keyword evidence="1" id="KW-0378">Hydrolase</keyword>
<accession>A0A448T6U8</accession>
<dbReference type="RefSeq" id="WP_197720731.1">
    <property type="nucleotide sequence ID" value="NZ_LR134495.1"/>
</dbReference>
<proteinExistence type="predicted"/>
<dbReference type="Pfam" id="PF02452">
    <property type="entry name" value="PemK_toxin"/>
    <property type="match status" value="1"/>
</dbReference>
<dbReference type="GO" id="GO:0006402">
    <property type="term" value="P:mRNA catabolic process"/>
    <property type="evidence" value="ECO:0007669"/>
    <property type="project" value="TreeGrafter"/>
</dbReference>
<dbReference type="PANTHER" id="PTHR33988">
    <property type="entry name" value="ENDORIBONUCLEASE MAZF-RELATED"/>
    <property type="match status" value="1"/>
</dbReference>
<evidence type="ECO:0000313" key="2">
    <source>
        <dbReference type="Proteomes" id="UP000271188"/>
    </source>
</evidence>
<protein>
    <submittedName>
        <fullName evidence="1">mRNA interferase PemK</fullName>
        <ecNumber evidence="1">3.1.-.-</ecNumber>
    </submittedName>
</protein>
<dbReference type="GO" id="GO:0016787">
    <property type="term" value="F:hydrolase activity"/>
    <property type="evidence" value="ECO:0007669"/>
    <property type="project" value="UniProtKB-KW"/>
</dbReference>
<dbReference type="EC" id="3.1.-.-" evidence="1"/>
<dbReference type="AlphaFoldDB" id="A0A448T6U8"/>
<dbReference type="SUPFAM" id="SSF50118">
    <property type="entry name" value="Cell growth inhibitor/plasmid maintenance toxic component"/>
    <property type="match status" value="1"/>
</dbReference>
<sequence length="105" mass="11735">MVRGDIYLVNLDPTIGSEIQKTRPCVIISPPEIHDYLRTALIAPMTTGSRPAPFRIPVDFQGKSGLILPEQIRVVDKARLVKKVGELETETLHKLLGILQEMFAE</sequence>
<dbReference type="GO" id="GO:0004521">
    <property type="term" value="F:RNA endonuclease activity"/>
    <property type="evidence" value="ECO:0007669"/>
    <property type="project" value="TreeGrafter"/>
</dbReference>
<organism evidence="1 2">
    <name type="scientific">Mannheimia haemolytica</name>
    <name type="common">Pasteurella haemolytica</name>
    <dbReference type="NCBI Taxonomy" id="75985"/>
    <lineage>
        <taxon>Bacteria</taxon>
        <taxon>Pseudomonadati</taxon>
        <taxon>Pseudomonadota</taxon>
        <taxon>Gammaproteobacteria</taxon>
        <taxon>Pasteurellales</taxon>
        <taxon>Pasteurellaceae</taxon>
        <taxon>Mannheimia</taxon>
    </lineage>
</organism>